<dbReference type="RefSeq" id="WP_021133656.1">
    <property type="nucleotide sequence ID" value="NZ_AQPH01000117.1"/>
</dbReference>
<dbReference type="GO" id="GO:0005509">
    <property type="term" value="F:calcium ion binding"/>
    <property type="evidence" value="ECO:0007669"/>
    <property type="project" value="InterPro"/>
</dbReference>
<proteinExistence type="predicted"/>
<reference evidence="10 11" key="1">
    <citation type="submission" date="2013-04" db="EMBL/GenBank/DDBJ databases">
        <authorList>
            <person name="Kuznetsov B."/>
            <person name="Ivanovsky R."/>
        </authorList>
    </citation>
    <scope>NUCLEOTIDE SEQUENCE [LARGE SCALE GENOMIC DNA]</scope>
    <source>
        <strain evidence="10 11">MGU-K5</strain>
    </source>
</reference>
<dbReference type="SMART" id="SM00282">
    <property type="entry name" value="LamG"/>
    <property type="match status" value="3"/>
</dbReference>
<dbReference type="PANTHER" id="PTHR42535:SF2">
    <property type="entry name" value="CHROMOSOME UNDETERMINED SCAFFOLD_146, WHOLE GENOME SHOTGUN SEQUENCE"/>
    <property type="match status" value="1"/>
</dbReference>
<dbReference type="eggNOG" id="COG2931">
    <property type="taxonomic scope" value="Bacteria"/>
</dbReference>
<dbReference type="Proteomes" id="UP000015350">
    <property type="component" value="Unassembled WGS sequence"/>
</dbReference>
<evidence type="ECO:0000256" key="7">
    <source>
        <dbReference type="SAM" id="MobiDB-lite"/>
    </source>
</evidence>
<evidence type="ECO:0000256" key="5">
    <source>
        <dbReference type="ARBA" id="ARBA00022737"/>
    </source>
</evidence>
<dbReference type="InterPro" id="IPR011049">
    <property type="entry name" value="Serralysin-like_metalloprot_C"/>
</dbReference>
<dbReference type="STRING" id="1316936.K678_16916"/>
<dbReference type="PANTHER" id="PTHR42535">
    <property type="entry name" value="OOKINETE PROTEIN, PUTATIVE-RELATED"/>
    <property type="match status" value="1"/>
</dbReference>
<feature type="domain" description="Laminin G" evidence="8">
    <location>
        <begin position="1183"/>
        <end position="1291"/>
    </location>
</feature>
<evidence type="ECO:0000256" key="4">
    <source>
        <dbReference type="ARBA" id="ARBA00022729"/>
    </source>
</evidence>
<dbReference type="InterPro" id="IPR006558">
    <property type="entry name" value="LamG-like"/>
</dbReference>
<feature type="domain" description="LamG-like jellyroll fold" evidence="9">
    <location>
        <begin position="975"/>
        <end position="1108"/>
    </location>
</feature>
<evidence type="ECO:0000256" key="6">
    <source>
        <dbReference type="ARBA" id="ARBA00023157"/>
    </source>
</evidence>
<dbReference type="Gene3D" id="2.60.120.200">
    <property type="match status" value="5"/>
</dbReference>
<dbReference type="Pfam" id="PF00353">
    <property type="entry name" value="HemolysinCabind"/>
    <property type="match status" value="2"/>
</dbReference>
<evidence type="ECO:0000256" key="1">
    <source>
        <dbReference type="ARBA" id="ARBA00001913"/>
    </source>
</evidence>
<dbReference type="Pfam" id="PF13385">
    <property type="entry name" value="Laminin_G_3"/>
    <property type="match status" value="5"/>
</dbReference>
<keyword evidence="6" id="KW-1015">Disulfide bond</keyword>
<feature type="compositionally biased region" description="Polar residues" evidence="7">
    <location>
        <begin position="117"/>
        <end position="126"/>
    </location>
</feature>
<feature type="compositionally biased region" description="Pro residues" evidence="7">
    <location>
        <begin position="48"/>
        <end position="58"/>
    </location>
</feature>
<dbReference type="InterPro" id="IPR013320">
    <property type="entry name" value="ConA-like_dom_sf"/>
</dbReference>
<feature type="domain" description="Laminin G" evidence="8">
    <location>
        <begin position="1476"/>
        <end position="1607"/>
    </location>
</feature>
<comment type="caution">
    <text evidence="10">The sequence shown here is derived from an EMBL/GenBank/DDBJ whole genome shotgun (WGS) entry which is preliminary data.</text>
</comment>
<evidence type="ECO:0000313" key="10">
    <source>
        <dbReference type="EMBL" id="EPY00279.1"/>
    </source>
</evidence>
<dbReference type="Gene3D" id="2.60.40.3440">
    <property type="match status" value="1"/>
</dbReference>
<dbReference type="EMBL" id="AQPH01000117">
    <property type="protein sequence ID" value="EPY00279.1"/>
    <property type="molecule type" value="Genomic_DNA"/>
</dbReference>
<dbReference type="SUPFAM" id="SSF51120">
    <property type="entry name" value="beta-Roll"/>
    <property type="match status" value="2"/>
</dbReference>
<evidence type="ECO:0000313" key="11">
    <source>
        <dbReference type="Proteomes" id="UP000015350"/>
    </source>
</evidence>
<sequence>QQLSPLQVMQLAGGAGAALPNGGALLDPTFNAAAQAVQQQIQQQQQQSPPPPPPPPPSQGSETQGPPPGAGQTLTTLQDVVVAQVDQVKKQIAKDIEAKDDPTKGIQDLPPPPPQTHAPSGNSAPVVSNAQALSANQTAYHFTEADFLSYYRDADGDPLVRIKILTLPQTGILRLGDQILETAGVEVSREQISTLSYLPPLDIHPNLSGQTGQFLWVAFDGTSYAAVPAVMTVGPLQISVNGLYDGSSETRPIEVTGGSGNDTLIGGIAFDTLVGGAGDDLIVAGPGGGILDGGSGNNAVSFAEINQGDRTLIVNLDAHYASLYQLGQEVPDFFAKLTHFDTVIGSAGDDTISGDDSANTLVGGAGADSLTGGDGADVFRYVAATDSTVQNHDVIADFTTGDRLEFAGMSGIVYDSTYAPELGGYVAATVAALAADPDITNRAVFFVQDNSGWLYIKGAGSGTSFDGTLIQLQGVLTPPPISALSGVSPVPVTIPDGVLVPTGVLASDGTGPAGQAALDPTKFNTGQLSLAFDVCLSPQLGSGSGSLVTLNDANGLPWLDIRVENGQINVWNNWGGASSATLPVGEWHRLSLSLDGTRGENSSIRLYLDGTLVQNISLNGNVPAMTEITQDLTVGTSSFGGAAALFDNLAVWNVARGPHASNYGQGLVAQWTFNDEGAADCVSSSGSAIPLTVGAGGRIVSYQPPAVRQGTATGATGTDDAPPALGETNAVHLDGNGSAIRSATLFEPGKGDFTIELWAKLDTLSGTQFLFSKDQSGNPGGWGLYIRDGMLIANLPGLGESVLNCPVNGTNWHHFALSREGTTLTLSVDGETSTTIVTDQVYDLNNGIPTLIGGRFDNLFGDNQSMLTASPTESLQGSVAEVRVWSAARDITQLEADKTHRLSGAEPDLIEYMPLNDRAANVTVTTVRDVVDPLVRADGAGAVTVSGLPVGSRAVDLSGSASGLVSPTRFDPGTGAFTIELWARADSLAATSMLFAKDQSDDATGWSLNLSADGHLVFVVPGGQVMQSTGVVTAGSWHHYAVSHSADGHLTLYIDGAASGSCSGVTANFTNGIPSIIGARLGNNSALQLNLDGAVSEVRLWSVERSADAINAGKATRLAGTEAGLVDYLPLDGTLTEIVPAENSDYRLSHADVNHLSEVQHQAISFGNGSTASAGSAFSIGTSDFTVELWVNPASSGTLVSKGSALRLALVDGVPTVTLGGTIVMQGESLPAESWSHLALTRENGTLCLYVDGVLSRVASGATGAISSSDPLLFGGNQFSGLMAGIRLWNVARAEDDILSGLHVVSPIGSGLIGSWSGLVDSVASASVTGLSDASGHGHTLSFSNGTSLTDGGDPPLARSPVEIDGGEPYHGTVVATTIDGQPPTFTLTTQPQHGTLFLGTDGRYVYTPAHGYTGIDAFDITVGNGTLHHVQSVAVLVTPAATIAGASQTVTTLSLDGNDSATIASAAALRGLDDNGFTVEAWIKPDSDCTAPDGDHVILFKDLGSGGSFSLKIQNGTLVYCSQDADVTSTASVAADQWTHVAVTRSGSDITLFVNGIAVAARHDAALIDPTKATGGALLVGAEQVSSDERGHYFSGEVASVRLWSQALTESRLADIYNDTVDSGESGLIGLWTGSGMDGANGTHQPTAIDDVAVPVYGDRITCDYSGSYSGSLDTIRSGGGDGLGTAAVTYQWSRVGTGTTGHGGTVTVDPGGNFHYEPAADWSGLDSFVVQATGSDGRVLTRAIVVEVKPIQPPTEVTIDPGSVESGEGSLGITLVDTAAAEAHQTVSARLSLDHAAIVLKDTMGVTVTGNGSGSVVS</sequence>
<dbReference type="SMART" id="SM00560">
    <property type="entry name" value="LamGL"/>
    <property type="match status" value="5"/>
</dbReference>
<gene>
    <name evidence="10" type="ORF">K678_16916</name>
</gene>
<feature type="non-terminal residue" evidence="10">
    <location>
        <position position="1"/>
    </location>
</feature>
<dbReference type="InterPro" id="IPR013858">
    <property type="entry name" value="Peptidase_M10B_C"/>
</dbReference>
<keyword evidence="4" id="KW-0732">Signal</keyword>
<feature type="region of interest" description="Disordered" evidence="7">
    <location>
        <begin position="34"/>
        <end position="73"/>
    </location>
</feature>
<keyword evidence="3" id="KW-0964">Secreted</keyword>
<comment type="subcellular location">
    <subcellularLocation>
        <location evidence="2">Secreted</location>
    </subcellularLocation>
</comment>
<dbReference type="Pfam" id="PF08548">
    <property type="entry name" value="Peptidase_M10_C"/>
    <property type="match status" value="1"/>
</dbReference>
<dbReference type="SUPFAM" id="SSF49899">
    <property type="entry name" value="Concanavalin A-like lectins/glucanases"/>
    <property type="match status" value="5"/>
</dbReference>
<dbReference type="InterPro" id="IPR001791">
    <property type="entry name" value="Laminin_G"/>
</dbReference>
<feature type="domain" description="LamG-like jellyroll fold" evidence="9">
    <location>
        <begin position="1476"/>
        <end position="1612"/>
    </location>
</feature>
<feature type="region of interest" description="Disordered" evidence="7">
    <location>
        <begin position="94"/>
        <end position="126"/>
    </location>
</feature>
<feature type="compositionally biased region" description="Basic and acidic residues" evidence="7">
    <location>
        <begin position="94"/>
        <end position="103"/>
    </location>
</feature>
<accession>S9S6L0</accession>
<organism evidence="10 11">
    <name type="scientific">Magnetospirillum fulvum MGU-K5</name>
    <dbReference type="NCBI Taxonomy" id="1316936"/>
    <lineage>
        <taxon>Bacteria</taxon>
        <taxon>Pseudomonadati</taxon>
        <taxon>Pseudomonadota</taxon>
        <taxon>Alphaproteobacteria</taxon>
        <taxon>Rhodospirillales</taxon>
        <taxon>Rhodospirillaceae</taxon>
        <taxon>Magnetospirillum</taxon>
    </lineage>
</organism>
<feature type="domain" description="LamG-like jellyroll fold" evidence="9">
    <location>
        <begin position="1183"/>
        <end position="1296"/>
    </location>
</feature>
<evidence type="ECO:0000259" key="9">
    <source>
        <dbReference type="SMART" id="SM00560"/>
    </source>
</evidence>
<evidence type="ECO:0000256" key="3">
    <source>
        <dbReference type="ARBA" id="ARBA00022525"/>
    </source>
</evidence>
<feature type="domain" description="Laminin G" evidence="8">
    <location>
        <begin position="751"/>
        <end position="887"/>
    </location>
</feature>
<dbReference type="Pfam" id="PF17963">
    <property type="entry name" value="Big_9"/>
    <property type="match status" value="2"/>
</dbReference>
<protein>
    <submittedName>
        <fullName evidence="10">Uncharacterized protein</fullName>
    </submittedName>
</protein>
<dbReference type="InterPro" id="IPR001343">
    <property type="entry name" value="Hemolysn_Ca-bd"/>
</dbReference>
<feature type="domain" description="LamG-like jellyroll fold" evidence="9">
    <location>
        <begin position="526"/>
        <end position="659"/>
    </location>
</feature>
<feature type="domain" description="LamG-like jellyroll fold" evidence="9">
    <location>
        <begin position="751"/>
        <end position="892"/>
    </location>
</feature>
<comment type="cofactor">
    <cofactor evidence="1">
        <name>Ca(2+)</name>
        <dbReference type="ChEBI" id="CHEBI:29108"/>
    </cofactor>
</comment>
<name>S9S6L0_MAGFU</name>
<keyword evidence="5" id="KW-0677">Repeat</keyword>
<evidence type="ECO:0000259" key="8">
    <source>
        <dbReference type="SMART" id="SM00282"/>
    </source>
</evidence>
<dbReference type="Gene3D" id="2.150.10.10">
    <property type="entry name" value="Serralysin-like metalloprotease, C-terminal"/>
    <property type="match status" value="2"/>
</dbReference>
<feature type="compositionally biased region" description="Low complexity" evidence="7">
    <location>
        <begin position="38"/>
        <end position="47"/>
    </location>
</feature>
<feature type="non-terminal residue" evidence="10">
    <location>
        <position position="1820"/>
    </location>
</feature>
<dbReference type="PRINTS" id="PR00313">
    <property type="entry name" value="CABNDNGRPT"/>
</dbReference>
<evidence type="ECO:0000256" key="2">
    <source>
        <dbReference type="ARBA" id="ARBA00004613"/>
    </source>
</evidence>
<dbReference type="GO" id="GO:0005615">
    <property type="term" value="C:extracellular space"/>
    <property type="evidence" value="ECO:0007669"/>
    <property type="project" value="InterPro"/>
</dbReference>
<dbReference type="CDD" id="cd00110">
    <property type="entry name" value="LamG"/>
    <property type="match status" value="1"/>
</dbReference>